<comment type="caution">
    <text evidence="1">The sequence shown here is derived from an EMBL/GenBank/DDBJ whole genome shotgun (WGS) entry which is preliminary data.</text>
</comment>
<dbReference type="Proteomes" id="UP000004535">
    <property type="component" value="Unassembled WGS sequence"/>
</dbReference>
<evidence type="ECO:0000313" key="1">
    <source>
        <dbReference type="EMBL" id="EEE03598.1"/>
    </source>
</evidence>
<proteinExistence type="predicted"/>
<reference evidence="1 2" key="1">
    <citation type="journal article" date="2012" name="J. Bacteriol.">
        <title>Draft Genome Sequence Determination for Cystic Fibrosis and Chronic Granulomatous Disease Burkholderia multivorans Isolates.</title>
        <authorList>
            <person name="Varga J.J."/>
            <person name="Losada L."/>
            <person name="Zelazny A.M."/>
            <person name="Brinkac L."/>
            <person name="Harkins D."/>
            <person name="Radune D."/>
            <person name="Hostetler J."/>
            <person name="Sampaio E.P."/>
            <person name="Ronning C.M."/>
            <person name="Nierman W.C."/>
            <person name="Greenberg D.E."/>
            <person name="Holland S.M."/>
            <person name="Goldberg J.B."/>
        </authorList>
    </citation>
    <scope>NUCLEOTIDE SEQUENCE [LARGE SCALE GENOMIC DNA]</scope>
    <source>
        <strain evidence="1 2">CGD2</strain>
    </source>
</reference>
<evidence type="ECO:0000313" key="2">
    <source>
        <dbReference type="Proteomes" id="UP000004535"/>
    </source>
</evidence>
<protein>
    <submittedName>
        <fullName evidence="1">Uncharacterized protein</fullName>
    </submittedName>
</protein>
<sequence length="43" mass="5190">MLRRRRCRYAAHTNRSRSRAVFFRPYVPCVTAWHPLRASNPEC</sequence>
<dbReference type="EMBL" id="ACFC01000024">
    <property type="protein sequence ID" value="EEE03598.1"/>
    <property type="molecule type" value="Genomic_DNA"/>
</dbReference>
<accession>B9C081</accession>
<name>B9C081_9BURK</name>
<gene>
    <name evidence="1" type="ORF">BURMUCGD2_0195</name>
</gene>
<dbReference type="AlphaFoldDB" id="B9C081"/>
<organism evidence="1 2">
    <name type="scientific">Burkholderia multivorans CGD2</name>
    <dbReference type="NCBI Taxonomy" id="513052"/>
    <lineage>
        <taxon>Bacteria</taxon>
        <taxon>Pseudomonadati</taxon>
        <taxon>Pseudomonadota</taxon>
        <taxon>Betaproteobacteria</taxon>
        <taxon>Burkholderiales</taxon>
        <taxon>Burkholderiaceae</taxon>
        <taxon>Burkholderia</taxon>
        <taxon>Burkholderia cepacia complex</taxon>
    </lineage>
</organism>